<evidence type="ECO:0000256" key="1">
    <source>
        <dbReference type="SAM" id="Phobius"/>
    </source>
</evidence>
<name>A0AA40BIH1_9PEZI</name>
<dbReference type="GeneID" id="85324326"/>
<evidence type="ECO:0000313" key="2">
    <source>
        <dbReference type="EMBL" id="KAK0734833.1"/>
    </source>
</evidence>
<sequence>MHGLLHLSGIALAYYHLTTPLAPSEFLLYLIGAALTLAGVHAITTILATSLPRPN</sequence>
<keyword evidence="3" id="KW-1185">Reference proteome</keyword>
<evidence type="ECO:0000313" key="3">
    <source>
        <dbReference type="Proteomes" id="UP001172101"/>
    </source>
</evidence>
<keyword evidence="1" id="KW-1133">Transmembrane helix</keyword>
<accession>A0AA40BIH1</accession>
<comment type="caution">
    <text evidence="2">The sequence shown here is derived from an EMBL/GenBank/DDBJ whole genome shotgun (WGS) entry which is preliminary data.</text>
</comment>
<proteinExistence type="predicted"/>
<feature type="transmembrane region" description="Helical" evidence="1">
    <location>
        <begin position="26"/>
        <end position="48"/>
    </location>
</feature>
<reference evidence="2" key="1">
    <citation type="submission" date="2023-06" db="EMBL/GenBank/DDBJ databases">
        <title>Genome-scale phylogeny and comparative genomics of the fungal order Sordariales.</title>
        <authorList>
            <consortium name="Lawrence Berkeley National Laboratory"/>
            <person name="Hensen N."/>
            <person name="Bonometti L."/>
            <person name="Westerberg I."/>
            <person name="Brannstrom I.O."/>
            <person name="Guillou S."/>
            <person name="Cros-Aarteil S."/>
            <person name="Calhoun S."/>
            <person name="Haridas S."/>
            <person name="Kuo A."/>
            <person name="Mondo S."/>
            <person name="Pangilinan J."/>
            <person name="Riley R."/>
            <person name="LaButti K."/>
            <person name="Andreopoulos B."/>
            <person name="Lipzen A."/>
            <person name="Chen C."/>
            <person name="Yanf M."/>
            <person name="Daum C."/>
            <person name="Ng V."/>
            <person name="Clum A."/>
            <person name="Steindorff A."/>
            <person name="Ohm R."/>
            <person name="Martin F."/>
            <person name="Silar P."/>
            <person name="Natvig D."/>
            <person name="Lalanne C."/>
            <person name="Gautier V."/>
            <person name="Ament-velasquez S.L."/>
            <person name="Kruys A."/>
            <person name="Hutchinson M.I."/>
            <person name="Powell A.J."/>
            <person name="Barry K."/>
            <person name="Miller A.N."/>
            <person name="Grigoriev I.V."/>
            <person name="Debuchy R."/>
            <person name="Gladieux P."/>
            <person name="Thoren M.H."/>
            <person name="Johannesson H."/>
        </authorList>
    </citation>
    <scope>NUCLEOTIDE SEQUENCE</scope>
    <source>
        <strain evidence="2">SMH2392-1A</strain>
    </source>
</reference>
<gene>
    <name evidence="2" type="ORF">B0T26DRAFT_689767</name>
</gene>
<dbReference type="RefSeq" id="XP_060303710.1">
    <property type="nucleotide sequence ID" value="XM_060441056.1"/>
</dbReference>
<dbReference type="EMBL" id="JAUIRO010000001">
    <property type="protein sequence ID" value="KAK0734833.1"/>
    <property type="molecule type" value="Genomic_DNA"/>
</dbReference>
<organism evidence="2 3">
    <name type="scientific">Lasiosphaeria miniovina</name>
    <dbReference type="NCBI Taxonomy" id="1954250"/>
    <lineage>
        <taxon>Eukaryota</taxon>
        <taxon>Fungi</taxon>
        <taxon>Dikarya</taxon>
        <taxon>Ascomycota</taxon>
        <taxon>Pezizomycotina</taxon>
        <taxon>Sordariomycetes</taxon>
        <taxon>Sordariomycetidae</taxon>
        <taxon>Sordariales</taxon>
        <taxon>Lasiosphaeriaceae</taxon>
        <taxon>Lasiosphaeria</taxon>
    </lineage>
</organism>
<protein>
    <submittedName>
        <fullName evidence="2">Uncharacterized protein</fullName>
    </submittedName>
</protein>
<dbReference type="Proteomes" id="UP001172101">
    <property type="component" value="Unassembled WGS sequence"/>
</dbReference>
<keyword evidence="1" id="KW-0472">Membrane</keyword>
<dbReference type="AlphaFoldDB" id="A0AA40BIH1"/>
<keyword evidence="1" id="KW-0812">Transmembrane</keyword>